<gene>
    <name evidence="2" type="ORF">MBJ925_LOCUS25041</name>
</gene>
<evidence type="ECO:0000256" key="1">
    <source>
        <dbReference type="SAM" id="Phobius"/>
    </source>
</evidence>
<reference evidence="2" key="1">
    <citation type="submission" date="2021-02" db="EMBL/GenBank/DDBJ databases">
        <authorList>
            <person name="Nowell W R."/>
        </authorList>
    </citation>
    <scope>NUCLEOTIDE SEQUENCE</scope>
</reference>
<sequence length="386" mass="44393">MPRAFCPKSAVIALMFYIVLAGLIGITICGMKWNGGSIHVNLDKYKQESQKELLNENCKTTKPTLIFTCLGEKAFTSYQMYIWEALEQARLTNPNIRMTVILNRAAYTTLNADKFRLLRISVAFSDDLYNGNTLFQEFQQKFFEKGAMKPNGNEKFVQYVIERLVVLYAYMNQTKLCNVFHMENDNMLYIDLNRLAMRMLECNVSIAIPRAAIDQAVMSFIFVKSSRIMEHFVEWCVNVFRMGPEKAVKFLNASWINDMTLGARYLQLFATSNEQSKVTGVFELPTWINGRNESCCLCKMTQSDPVIFDACVLGQYFGGTFSNPNKKHWEMNRLVDPRGLLLDWRPSEYGAHKHPYIIGIKIANIHVHSKKLTRFSSIRGSQFNSL</sequence>
<evidence type="ECO:0000313" key="3">
    <source>
        <dbReference type="Proteomes" id="UP000663824"/>
    </source>
</evidence>
<dbReference type="Proteomes" id="UP000663824">
    <property type="component" value="Unassembled WGS sequence"/>
</dbReference>
<keyword evidence="1" id="KW-1133">Transmembrane helix</keyword>
<evidence type="ECO:0000313" key="2">
    <source>
        <dbReference type="EMBL" id="CAF2116354.1"/>
    </source>
</evidence>
<protein>
    <submittedName>
        <fullName evidence="2">Uncharacterized protein</fullName>
    </submittedName>
</protein>
<dbReference type="EMBL" id="CAJNRE010013097">
    <property type="protein sequence ID" value="CAF2116354.1"/>
    <property type="molecule type" value="Genomic_DNA"/>
</dbReference>
<keyword evidence="1" id="KW-0812">Transmembrane</keyword>
<dbReference type="AlphaFoldDB" id="A0A816V6R7"/>
<comment type="caution">
    <text evidence="2">The sequence shown here is derived from an EMBL/GenBank/DDBJ whole genome shotgun (WGS) entry which is preliminary data.</text>
</comment>
<proteinExistence type="predicted"/>
<accession>A0A816V6R7</accession>
<keyword evidence="1" id="KW-0472">Membrane</keyword>
<name>A0A816V6R7_9BILA</name>
<feature type="transmembrane region" description="Helical" evidence="1">
    <location>
        <begin position="12"/>
        <end position="33"/>
    </location>
</feature>
<organism evidence="2 3">
    <name type="scientific">Rotaria magnacalcarata</name>
    <dbReference type="NCBI Taxonomy" id="392030"/>
    <lineage>
        <taxon>Eukaryota</taxon>
        <taxon>Metazoa</taxon>
        <taxon>Spiralia</taxon>
        <taxon>Gnathifera</taxon>
        <taxon>Rotifera</taxon>
        <taxon>Eurotatoria</taxon>
        <taxon>Bdelloidea</taxon>
        <taxon>Philodinida</taxon>
        <taxon>Philodinidae</taxon>
        <taxon>Rotaria</taxon>
    </lineage>
</organism>